<keyword evidence="1" id="KW-0812">Transmembrane</keyword>
<reference evidence="2 3" key="1">
    <citation type="submission" date="2019-02" db="EMBL/GenBank/DDBJ databases">
        <title>Deep-cultivation of Planctomycetes and their phenomic and genomic characterization uncovers novel biology.</title>
        <authorList>
            <person name="Wiegand S."/>
            <person name="Jogler M."/>
            <person name="Boedeker C."/>
            <person name="Pinto D."/>
            <person name="Vollmers J."/>
            <person name="Rivas-Marin E."/>
            <person name="Kohn T."/>
            <person name="Peeters S.H."/>
            <person name="Heuer A."/>
            <person name="Rast P."/>
            <person name="Oberbeckmann S."/>
            <person name="Bunk B."/>
            <person name="Jeske O."/>
            <person name="Meyerdierks A."/>
            <person name="Storesund J.E."/>
            <person name="Kallscheuer N."/>
            <person name="Luecker S."/>
            <person name="Lage O.M."/>
            <person name="Pohl T."/>
            <person name="Merkel B.J."/>
            <person name="Hornburger P."/>
            <person name="Mueller R.-W."/>
            <person name="Bruemmer F."/>
            <person name="Labrenz M."/>
            <person name="Spormann A.M."/>
            <person name="Op den Camp H."/>
            <person name="Overmann J."/>
            <person name="Amann R."/>
            <person name="Jetten M.S.M."/>
            <person name="Mascher T."/>
            <person name="Medema M.H."/>
            <person name="Devos D.P."/>
            <person name="Kaster A.-K."/>
            <person name="Ovreas L."/>
            <person name="Rohde M."/>
            <person name="Galperin M.Y."/>
            <person name="Jogler C."/>
        </authorList>
    </citation>
    <scope>NUCLEOTIDE SEQUENCE [LARGE SCALE GENOMIC DNA]</scope>
    <source>
        <strain evidence="2 3">V22</strain>
    </source>
</reference>
<proteinExistence type="predicted"/>
<name>A0A517TE24_9PLAN</name>
<dbReference type="Proteomes" id="UP000319976">
    <property type="component" value="Chromosome"/>
</dbReference>
<keyword evidence="1" id="KW-1133">Transmembrane helix</keyword>
<evidence type="ECO:0000313" key="3">
    <source>
        <dbReference type="Proteomes" id="UP000319976"/>
    </source>
</evidence>
<keyword evidence="3" id="KW-1185">Reference proteome</keyword>
<keyword evidence="1" id="KW-0472">Membrane</keyword>
<accession>A0A517TE24</accession>
<dbReference type="KEGG" id="chya:V22_38970"/>
<evidence type="ECO:0000256" key="1">
    <source>
        <dbReference type="SAM" id="Phobius"/>
    </source>
</evidence>
<sequence>MLSYKDVLVRAWPFASVPQSIRVQLLLTVNMLLSILLSGLLVWQYNRKWSKRFVINVLT</sequence>
<evidence type="ECO:0000313" key="2">
    <source>
        <dbReference type="EMBL" id="QDT66626.1"/>
    </source>
</evidence>
<dbReference type="AlphaFoldDB" id="A0A517TE24"/>
<dbReference type="EMBL" id="CP036316">
    <property type="protein sequence ID" value="QDT66626.1"/>
    <property type="molecule type" value="Genomic_DNA"/>
</dbReference>
<feature type="transmembrane region" description="Helical" evidence="1">
    <location>
        <begin position="20"/>
        <end position="43"/>
    </location>
</feature>
<organism evidence="2 3">
    <name type="scientific">Calycomorphotria hydatis</name>
    <dbReference type="NCBI Taxonomy" id="2528027"/>
    <lineage>
        <taxon>Bacteria</taxon>
        <taxon>Pseudomonadati</taxon>
        <taxon>Planctomycetota</taxon>
        <taxon>Planctomycetia</taxon>
        <taxon>Planctomycetales</taxon>
        <taxon>Planctomycetaceae</taxon>
        <taxon>Calycomorphotria</taxon>
    </lineage>
</organism>
<protein>
    <submittedName>
        <fullName evidence="2">Uncharacterized protein</fullName>
    </submittedName>
</protein>
<gene>
    <name evidence="2" type="ORF">V22_38970</name>
</gene>